<proteinExistence type="inferred from homology"/>
<name>A0ABP7TMP9_9SPHN</name>
<gene>
    <name evidence="3" type="ORF">GCM10022281_04470</name>
</gene>
<dbReference type="EMBL" id="BAABBR010000001">
    <property type="protein sequence ID" value="GAA4028575.1"/>
    <property type="molecule type" value="Genomic_DNA"/>
</dbReference>
<accession>A0ABP7TMP9</accession>
<comment type="similarity">
    <text evidence="1">Belongs to the PhzF family.</text>
</comment>
<evidence type="ECO:0000256" key="2">
    <source>
        <dbReference type="ARBA" id="ARBA00023235"/>
    </source>
</evidence>
<evidence type="ECO:0000313" key="3">
    <source>
        <dbReference type="EMBL" id="GAA4028575.1"/>
    </source>
</evidence>
<keyword evidence="4" id="KW-1185">Reference proteome</keyword>
<dbReference type="PANTHER" id="PTHR13774:SF17">
    <property type="entry name" value="PHENAZINE BIOSYNTHESIS-LIKE DOMAIN-CONTAINING PROTEIN"/>
    <property type="match status" value="1"/>
</dbReference>
<dbReference type="Proteomes" id="UP001424459">
    <property type="component" value="Unassembled WGS sequence"/>
</dbReference>
<dbReference type="PANTHER" id="PTHR13774">
    <property type="entry name" value="PHENAZINE BIOSYNTHESIS PROTEIN"/>
    <property type="match status" value="1"/>
</dbReference>
<dbReference type="PIRSF" id="PIRSF016184">
    <property type="entry name" value="PhzC_PhzF"/>
    <property type="match status" value="1"/>
</dbReference>
<sequence>MPLTDWLPDETLQAIAAENNLSETAFTVAIEDGEADYHLRWFTPTVEVDMCGHATLAAGHILLTGEKVRFQTRSGVLSVERAGELLRLSLPAADVAEGDGAGVLAALGCEGPVYFGNRNNGAALVLLEDEAAVRAVRPDFAALKAIDRLVMVTAPGDETAIASRVFAAYHGIDEDPVTGSAHTALVPFWAERLGRTHFSAAQVGKRGGRLECTLAGDRVLLDGMGRTVIEGSFQL</sequence>
<dbReference type="InterPro" id="IPR003719">
    <property type="entry name" value="Phenazine_PhzF-like"/>
</dbReference>
<reference evidence="4" key="1">
    <citation type="journal article" date="2019" name="Int. J. Syst. Evol. Microbiol.">
        <title>The Global Catalogue of Microorganisms (GCM) 10K type strain sequencing project: providing services to taxonomists for standard genome sequencing and annotation.</title>
        <authorList>
            <consortium name="The Broad Institute Genomics Platform"/>
            <consortium name="The Broad Institute Genome Sequencing Center for Infectious Disease"/>
            <person name="Wu L."/>
            <person name="Ma J."/>
        </authorList>
    </citation>
    <scope>NUCLEOTIDE SEQUENCE [LARGE SCALE GENOMIC DNA]</scope>
    <source>
        <strain evidence="4">JCM 17564</strain>
    </source>
</reference>
<dbReference type="Pfam" id="PF02567">
    <property type="entry name" value="PhzC-PhzF"/>
    <property type="match status" value="1"/>
</dbReference>
<comment type="caution">
    <text evidence="3">The sequence shown here is derived from an EMBL/GenBank/DDBJ whole genome shotgun (WGS) entry which is preliminary data.</text>
</comment>
<protein>
    <submittedName>
        <fullName evidence="3">PhzF family phenazine biosynthesis protein</fullName>
    </submittedName>
</protein>
<keyword evidence="2" id="KW-0413">Isomerase</keyword>
<dbReference type="SUPFAM" id="SSF54506">
    <property type="entry name" value="Diaminopimelate epimerase-like"/>
    <property type="match status" value="1"/>
</dbReference>
<organism evidence="3 4">
    <name type="scientific">Sphingomonas rosea</name>
    <dbReference type="NCBI Taxonomy" id="335605"/>
    <lineage>
        <taxon>Bacteria</taxon>
        <taxon>Pseudomonadati</taxon>
        <taxon>Pseudomonadota</taxon>
        <taxon>Alphaproteobacteria</taxon>
        <taxon>Sphingomonadales</taxon>
        <taxon>Sphingomonadaceae</taxon>
        <taxon>Sphingomonas</taxon>
    </lineage>
</organism>
<dbReference type="NCBIfam" id="TIGR00654">
    <property type="entry name" value="PhzF_family"/>
    <property type="match status" value="1"/>
</dbReference>
<evidence type="ECO:0000256" key="1">
    <source>
        <dbReference type="ARBA" id="ARBA00008270"/>
    </source>
</evidence>
<dbReference type="Gene3D" id="3.10.310.10">
    <property type="entry name" value="Diaminopimelate Epimerase, Chain A, domain 1"/>
    <property type="match status" value="2"/>
</dbReference>
<evidence type="ECO:0000313" key="4">
    <source>
        <dbReference type="Proteomes" id="UP001424459"/>
    </source>
</evidence>